<dbReference type="VEuPathDB" id="PlasmoDB:PKA1H_070025500"/>
<organism evidence="13 14">
    <name type="scientific">Plasmodium knowlesi</name>
    <dbReference type="NCBI Taxonomy" id="5850"/>
    <lineage>
        <taxon>Eukaryota</taxon>
        <taxon>Sar</taxon>
        <taxon>Alveolata</taxon>
        <taxon>Apicomplexa</taxon>
        <taxon>Aconoidasida</taxon>
        <taxon>Haemosporida</taxon>
        <taxon>Plasmodiidae</taxon>
        <taxon>Plasmodium</taxon>
        <taxon>Plasmodium (Plasmodium)</taxon>
    </lineage>
</organism>
<dbReference type="EMBL" id="NETL01000020">
    <property type="protein sequence ID" value="OTN67317.1"/>
    <property type="molecule type" value="Genomic_DNA"/>
</dbReference>
<evidence type="ECO:0000259" key="11">
    <source>
        <dbReference type="Pfam" id="PF00117"/>
    </source>
</evidence>
<dbReference type="Proteomes" id="UP000195012">
    <property type="component" value="Unassembled WGS sequence"/>
</dbReference>
<gene>
    <name evidence="13" type="ORF">PKNOH_S06422100</name>
</gene>
<feature type="domain" description="Glutamine amidotransferase" evidence="11">
    <location>
        <begin position="9"/>
        <end position="204"/>
    </location>
</feature>
<dbReference type="UniPathway" id="UPA00077">
    <property type="reaction ID" value="UER00149"/>
</dbReference>
<dbReference type="GO" id="GO:0046820">
    <property type="term" value="F:4-amino-4-deoxychorismate synthase activity"/>
    <property type="evidence" value="ECO:0007669"/>
    <property type="project" value="UniProtKB-EC"/>
</dbReference>
<name>A0A1Y3DX05_PLAKN</name>
<dbReference type="InterPro" id="IPR017926">
    <property type="entry name" value="GATASE"/>
</dbReference>
<dbReference type="PRINTS" id="PR00096">
    <property type="entry name" value="GATASE"/>
</dbReference>
<dbReference type="InterPro" id="IPR019999">
    <property type="entry name" value="Anth_synth_I-like"/>
</dbReference>
<evidence type="ECO:0000256" key="6">
    <source>
        <dbReference type="ARBA" id="ARBA00022909"/>
    </source>
</evidence>
<comment type="pathway">
    <text evidence="2">Cofactor biosynthesis; tetrahydrofolate biosynthesis; 4-aminobenzoate from chorismate: step 1/2.</text>
</comment>
<evidence type="ECO:0000256" key="10">
    <source>
        <dbReference type="SAM" id="MobiDB-lite"/>
    </source>
</evidence>
<dbReference type="Gene3D" id="3.40.50.880">
    <property type="match status" value="1"/>
</dbReference>
<protein>
    <recommendedName>
        <fullName evidence="4">aminodeoxychorismate synthase</fullName>
        <ecNumber evidence="4">2.6.1.85</ecNumber>
    </recommendedName>
    <alternativeName>
        <fullName evidence="8">Para-aminobenzoate synthase</fullName>
    </alternativeName>
    <alternativeName>
        <fullName evidence="9">p-aminobenzoic acid synthase</fullName>
    </alternativeName>
</protein>
<evidence type="ECO:0000256" key="7">
    <source>
        <dbReference type="ARBA" id="ARBA00022962"/>
    </source>
</evidence>
<dbReference type="SUPFAM" id="SSF52317">
    <property type="entry name" value="Class I glutamine amidotransferase-like"/>
    <property type="match status" value="1"/>
</dbReference>
<reference evidence="13 14" key="1">
    <citation type="submission" date="2017-05" db="EMBL/GenBank/DDBJ databases">
        <title>PacBio assembly of a Plasmodium knowlesi genome sequence with Hi-C correction and manual annotation of the SICAvar gene family.</title>
        <authorList>
            <person name="Lapp S.A."/>
            <person name="Geraldo J.A."/>
            <person name="Chien J.-T."/>
            <person name="Ay F."/>
            <person name="Pakala S.B."/>
            <person name="Batugedara G."/>
            <person name="Humphrey J.C."/>
            <person name="Debarry J.D."/>
            <person name="Le Roch K.G."/>
            <person name="Galinski M.R."/>
            <person name="Kissinger J.C."/>
        </authorList>
    </citation>
    <scope>NUCLEOTIDE SEQUENCE [LARGE SCALE GENOMIC DNA]</scope>
    <source>
        <strain evidence="14">Malayan Strain Pk1 (A+)</strain>
    </source>
</reference>
<evidence type="ECO:0000256" key="2">
    <source>
        <dbReference type="ARBA" id="ARBA00005009"/>
    </source>
</evidence>
<evidence type="ECO:0000256" key="9">
    <source>
        <dbReference type="ARBA" id="ARBA00031904"/>
    </source>
</evidence>
<evidence type="ECO:0000256" key="1">
    <source>
        <dbReference type="ARBA" id="ARBA00001000"/>
    </source>
</evidence>
<dbReference type="Gene3D" id="3.60.120.10">
    <property type="entry name" value="Anthranilate synthase"/>
    <property type="match status" value="1"/>
</dbReference>
<dbReference type="InterPro" id="IPR006221">
    <property type="entry name" value="TrpG/PapA_dom"/>
</dbReference>
<dbReference type="GO" id="GO:0005737">
    <property type="term" value="C:cytoplasm"/>
    <property type="evidence" value="ECO:0007669"/>
    <property type="project" value="TreeGrafter"/>
</dbReference>
<evidence type="ECO:0000313" key="14">
    <source>
        <dbReference type="Proteomes" id="UP000195012"/>
    </source>
</evidence>
<dbReference type="OrthoDB" id="524799at2759"/>
<comment type="caution">
    <text evidence="13">The sequence shown here is derived from an EMBL/GenBank/DDBJ whole genome shotgun (WGS) entry which is preliminary data.</text>
</comment>
<dbReference type="PANTHER" id="PTHR11236:SF18">
    <property type="entry name" value="AMINODEOXYCHORISMATE SYNTHASE"/>
    <property type="match status" value="1"/>
</dbReference>
<dbReference type="PROSITE" id="PS51273">
    <property type="entry name" value="GATASE_TYPE_1"/>
    <property type="match status" value="1"/>
</dbReference>
<evidence type="ECO:0000256" key="3">
    <source>
        <dbReference type="ARBA" id="ARBA00005970"/>
    </source>
</evidence>
<feature type="compositionally biased region" description="Acidic residues" evidence="10">
    <location>
        <begin position="440"/>
        <end position="451"/>
    </location>
</feature>
<evidence type="ECO:0000259" key="12">
    <source>
        <dbReference type="Pfam" id="PF00425"/>
    </source>
</evidence>
<dbReference type="InterPro" id="IPR015890">
    <property type="entry name" value="Chorismate_C"/>
</dbReference>
<keyword evidence="6" id="KW-0289">Folate biosynthesis</keyword>
<dbReference type="Pfam" id="PF00117">
    <property type="entry name" value="GATase"/>
    <property type="match status" value="1"/>
</dbReference>
<dbReference type="eggNOG" id="KOG1224">
    <property type="taxonomic scope" value="Eukaryota"/>
</dbReference>
<dbReference type="Pfam" id="PF00425">
    <property type="entry name" value="Chorismate_bind"/>
    <property type="match status" value="1"/>
</dbReference>
<feature type="region of interest" description="Disordered" evidence="10">
    <location>
        <begin position="429"/>
        <end position="455"/>
    </location>
</feature>
<keyword evidence="5" id="KW-0808">Transferase</keyword>
<dbReference type="InterPro" id="IPR029062">
    <property type="entry name" value="Class_I_gatase-like"/>
</dbReference>
<proteinExistence type="inferred from homology"/>
<comment type="similarity">
    <text evidence="3">In the C-terminal section; belongs to the anthranilate synthase component I family.</text>
</comment>
<dbReference type="GO" id="GO:0046656">
    <property type="term" value="P:folic acid biosynthetic process"/>
    <property type="evidence" value="ECO:0007669"/>
    <property type="project" value="UniProtKB-KW"/>
</dbReference>
<dbReference type="InterPro" id="IPR005801">
    <property type="entry name" value="ADC_synthase"/>
</dbReference>
<feature type="domain" description="Chorismate-utilising enzyme C-terminal" evidence="12">
    <location>
        <begin position="639"/>
        <end position="923"/>
    </location>
</feature>
<dbReference type="PRINTS" id="PR00097">
    <property type="entry name" value="ANTSNTHASEII"/>
</dbReference>
<dbReference type="GO" id="GO:0046654">
    <property type="term" value="P:tetrahydrofolate biosynthetic process"/>
    <property type="evidence" value="ECO:0007669"/>
    <property type="project" value="UniProtKB-UniPathway"/>
</dbReference>
<evidence type="ECO:0000256" key="8">
    <source>
        <dbReference type="ARBA" id="ARBA00031329"/>
    </source>
</evidence>
<keyword evidence="7" id="KW-0315">Glutamine amidotransferase</keyword>
<dbReference type="EC" id="2.6.1.85" evidence="4"/>
<dbReference type="SUPFAM" id="SSF56322">
    <property type="entry name" value="ADC synthase"/>
    <property type="match status" value="1"/>
</dbReference>
<dbReference type="GO" id="GO:0000162">
    <property type="term" value="P:L-tryptophan biosynthetic process"/>
    <property type="evidence" value="ECO:0007669"/>
    <property type="project" value="TreeGrafter"/>
</dbReference>
<dbReference type="VEuPathDB" id="PlasmoDB:PKNH_0720400"/>
<dbReference type="AlphaFoldDB" id="A0A1Y3DX05"/>
<evidence type="ECO:0000313" key="13">
    <source>
        <dbReference type="EMBL" id="OTN67317.1"/>
    </source>
</evidence>
<dbReference type="VEuPathDB" id="PlasmoDB:PKNOH_S06422100"/>
<accession>A0A1Y3DX05</accession>
<evidence type="ECO:0000256" key="4">
    <source>
        <dbReference type="ARBA" id="ARBA00013139"/>
    </source>
</evidence>
<dbReference type="GO" id="GO:0008153">
    <property type="term" value="P:4-aminobenzoate biosynthetic process"/>
    <property type="evidence" value="ECO:0007669"/>
    <property type="project" value="TreeGrafter"/>
</dbReference>
<dbReference type="PANTHER" id="PTHR11236">
    <property type="entry name" value="AMINOBENZOATE/ANTHRANILATE SYNTHASE"/>
    <property type="match status" value="1"/>
</dbReference>
<dbReference type="CDD" id="cd01743">
    <property type="entry name" value="GATase1_Anthranilate_Synthase"/>
    <property type="match status" value="1"/>
</dbReference>
<sequence length="947" mass="108111">MEQGVVSLFIDFFDSYSYNIVHYLRKVNGAEPIVVHPGEISIKDFLTKYYHQVDNVVISPGYGNPQKGESSRNDLIAGILQRKIDIPILGICFGHQLICHLYGCKIKKVKNMFHGDTNIINICKYENAASDLFENVKDGFKATCYNSLKVSKRVTDPLRITCYSLCANEFIVMGTQHKELPYYTVQYHPESIESDFSNTFFENFKKITLKRGGGRRGRQATVNLAEHQLWSKYTQDGICLDLLQNGQRQKAWKIKLVKLSGVQKLRNFSHAIFKAICYDPNDISFWLDSNLEVSDPPLGGYCTKGGIEHDGDANTDRSGTDTNHLNSNGLHDRCRFSYMGNAKGRLSELLEYYYAEDAGGHQMKGTILQLRKETNEEAYRVTYYSEDPSNCLVHYMRERINLFKDNYNIHLEEIKMDKCDGAFSAGRTRRGENSVNCSTGDDEEDEADEEGGGNVHPDCYPYEGYLSKGTIEEDQFLKHKDSCLLGYFGFFTYEYNFETMNFLYKKKWKNRAEDRDSKNAIPISLFIFPQNFISLDLVSNNIYLISLEPEEAYFKSPLGHSPPFWSNQDVQDILQYNARWNEEAIQQIMKIVQTKREYYQDGQVSSICMSPVCLTHDEELPNARNVDQNKIVFSPLVGKDEYMENVKRCKEYIENGHSYELCLTTQFMGHYSISNGNAPSVDFLNMYLHVRDVNKVAYSCYIHYCRQLHAASVPTQVSTNPVVDTQLQFTIMSFSPEEFLRKDKENILFSKPIKGTTRRGKTNEEDEKMKGKLLNSKKDKAENLMIVDLTTNDFHRICKTDTVRVNQLFHIESYAYVHQMVSEICGRLPPGKTFADAIVNVFPGGSMTGAPKPISISLLQSIEKAPRGVYSGSIGFISVQGNFILNIVIRTALVQNNTISIGAGGAVTIKSDETEEYNEMLLKFMSVARPICSYLMEQHNVHVEYKL</sequence>
<comment type="catalytic activity">
    <reaction evidence="1">
        <text>chorismate + L-glutamine = 4-amino-4-deoxychorismate + L-glutamate</text>
        <dbReference type="Rhea" id="RHEA:11672"/>
        <dbReference type="ChEBI" id="CHEBI:29748"/>
        <dbReference type="ChEBI" id="CHEBI:29985"/>
        <dbReference type="ChEBI" id="CHEBI:58359"/>
        <dbReference type="ChEBI" id="CHEBI:58406"/>
        <dbReference type="EC" id="2.6.1.85"/>
    </reaction>
</comment>
<evidence type="ECO:0000256" key="5">
    <source>
        <dbReference type="ARBA" id="ARBA00022679"/>
    </source>
</evidence>